<gene>
    <name evidence="1" type="ORF">S01H4_66496</name>
</gene>
<protein>
    <submittedName>
        <fullName evidence="1">Uncharacterized protein</fullName>
    </submittedName>
</protein>
<dbReference type="AlphaFoldDB" id="X1DSR9"/>
<evidence type="ECO:0000313" key="1">
    <source>
        <dbReference type="EMBL" id="GAH24061.1"/>
    </source>
</evidence>
<dbReference type="EMBL" id="BART01041213">
    <property type="protein sequence ID" value="GAH24061.1"/>
    <property type="molecule type" value="Genomic_DNA"/>
</dbReference>
<proteinExistence type="predicted"/>
<comment type="caution">
    <text evidence="1">The sequence shown here is derived from an EMBL/GenBank/DDBJ whole genome shotgun (WGS) entry which is preliminary data.</text>
</comment>
<reference evidence="1" key="1">
    <citation type="journal article" date="2014" name="Front. Microbiol.">
        <title>High frequency of phylogenetically diverse reductive dehalogenase-homologous genes in deep subseafloor sedimentary metagenomes.</title>
        <authorList>
            <person name="Kawai M."/>
            <person name="Futagami T."/>
            <person name="Toyoda A."/>
            <person name="Takaki Y."/>
            <person name="Nishi S."/>
            <person name="Hori S."/>
            <person name="Arai W."/>
            <person name="Tsubouchi T."/>
            <person name="Morono Y."/>
            <person name="Uchiyama I."/>
            <person name="Ito T."/>
            <person name="Fujiyama A."/>
            <person name="Inagaki F."/>
            <person name="Takami H."/>
        </authorList>
    </citation>
    <scope>NUCLEOTIDE SEQUENCE</scope>
    <source>
        <strain evidence="1">Expedition CK06-06</strain>
    </source>
</reference>
<name>X1DSR9_9ZZZZ</name>
<accession>X1DSR9</accession>
<sequence length="61" mass="7186">YEEINLEIEIYGYKVNPIDTFPIERDETGLLHLTQHYKENIVDLEIILKFGKVSIGFTLYP</sequence>
<organism evidence="1">
    <name type="scientific">marine sediment metagenome</name>
    <dbReference type="NCBI Taxonomy" id="412755"/>
    <lineage>
        <taxon>unclassified sequences</taxon>
        <taxon>metagenomes</taxon>
        <taxon>ecological metagenomes</taxon>
    </lineage>
</organism>
<feature type="non-terminal residue" evidence="1">
    <location>
        <position position="1"/>
    </location>
</feature>